<reference evidence="3" key="2">
    <citation type="journal article" date="2021" name="PeerJ">
        <title>Extensive microbial diversity within the chicken gut microbiome revealed by metagenomics and culture.</title>
        <authorList>
            <person name="Gilroy R."/>
            <person name="Ravi A."/>
            <person name="Getino M."/>
            <person name="Pursley I."/>
            <person name="Horton D.L."/>
            <person name="Alikhan N.F."/>
            <person name="Baker D."/>
            <person name="Gharbi K."/>
            <person name="Hall N."/>
            <person name="Watson M."/>
            <person name="Adriaenssens E.M."/>
            <person name="Foster-Nyarko E."/>
            <person name="Jarju S."/>
            <person name="Secka A."/>
            <person name="Antonio M."/>
            <person name="Oren A."/>
            <person name="Chaudhuri R.R."/>
            <person name="La Ragione R."/>
            <person name="Hildebrand F."/>
            <person name="Pallen M.J."/>
        </authorList>
    </citation>
    <scope>NUCLEOTIDE SEQUENCE</scope>
    <source>
        <strain evidence="3">10532</strain>
    </source>
</reference>
<dbReference type="InterPro" id="IPR036061">
    <property type="entry name" value="CheW-like_dom_sf"/>
</dbReference>
<dbReference type="Pfam" id="PF01739">
    <property type="entry name" value="CheR"/>
    <property type="match status" value="1"/>
</dbReference>
<accession>A0A9D9N2Q5</accession>
<dbReference type="Gene3D" id="3.40.50.150">
    <property type="entry name" value="Vaccinia Virus protein VP39"/>
    <property type="match status" value="1"/>
</dbReference>
<gene>
    <name evidence="3" type="ORF">IAA81_08225</name>
</gene>
<dbReference type="InterPro" id="IPR022642">
    <property type="entry name" value="CheR_C"/>
</dbReference>
<dbReference type="SUPFAM" id="SSF53335">
    <property type="entry name" value="S-adenosyl-L-methionine-dependent methyltransferases"/>
    <property type="match status" value="1"/>
</dbReference>
<proteinExistence type="predicted"/>
<dbReference type="PANTHER" id="PTHR22617:SF23">
    <property type="entry name" value="CHEMOTAXIS PROTEIN CHEW"/>
    <property type="match status" value="1"/>
</dbReference>
<dbReference type="GO" id="GO:0006935">
    <property type="term" value="P:chemotaxis"/>
    <property type="evidence" value="ECO:0007669"/>
    <property type="project" value="InterPro"/>
</dbReference>
<dbReference type="SMART" id="SM00260">
    <property type="entry name" value="CheW"/>
    <property type="match status" value="1"/>
</dbReference>
<evidence type="ECO:0000313" key="4">
    <source>
        <dbReference type="Proteomes" id="UP000823638"/>
    </source>
</evidence>
<dbReference type="InterPro" id="IPR000780">
    <property type="entry name" value="CheR_MeTrfase"/>
</dbReference>
<organism evidence="3 4">
    <name type="scientific">Candidatus Gallitreponema excrementavium</name>
    <dbReference type="NCBI Taxonomy" id="2840840"/>
    <lineage>
        <taxon>Bacteria</taxon>
        <taxon>Pseudomonadati</taxon>
        <taxon>Spirochaetota</taxon>
        <taxon>Spirochaetia</taxon>
        <taxon>Spirochaetales</taxon>
        <taxon>Candidatus Gallitreponema</taxon>
    </lineage>
</organism>
<evidence type="ECO:0000313" key="3">
    <source>
        <dbReference type="EMBL" id="MBO8458192.1"/>
    </source>
</evidence>
<dbReference type="GO" id="GO:0008757">
    <property type="term" value="F:S-adenosylmethionine-dependent methyltransferase activity"/>
    <property type="evidence" value="ECO:0007669"/>
    <property type="project" value="InterPro"/>
</dbReference>
<dbReference type="Pfam" id="PF01584">
    <property type="entry name" value="CheW"/>
    <property type="match status" value="1"/>
</dbReference>
<protein>
    <submittedName>
        <fullName evidence="3">Chemotaxis protein CheW</fullName>
    </submittedName>
</protein>
<sequence length="479" mass="53622">MGFNINDILHGNVVQEQLVEEEEKVSEAVDYKMITFTLGGKDYAIDIMDVKEIAKTGRFTYVPNTLPFVLGVYNLRGEIIPIIDLRIFFHLSVPKKDYSQGGVEDMIIVTMEDQLFGIVVDGIDKVVGISKSTIQPPHPIFGDINIKYILGIVENAGKLFILLDINRIFGSRNKSSDHGVGGNLDNPLLANMRENYQSDEAGQYKAGDRQDVGLLKTAEALLEREGIKNQKKEDVVVDVGFIAKSLENFVSFYISDVNTGWVAKRLAEWKSEKGGSDYQIQNVRDANVFLEDFESPDSGKFWSDIYAEEVGSVLSSIQSKVINVWNVGCGAGYETYSLACVLKEKFPSARIMIHGNDSDLLKVANAPNMTFALDDVPSRLHKYMVQGVNGRWSFNQEIKDIILFEYHDCTNENPYPEMDLVFIRDVLSYLNPQKQKILVDEIVEKLKTDGILVVGSNETVVKDGLSNISKGRVSAFKKE</sequence>
<dbReference type="SMART" id="SM00138">
    <property type="entry name" value="MeTrc"/>
    <property type="match status" value="1"/>
</dbReference>
<evidence type="ECO:0000259" key="1">
    <source>
        <dbReference type="PROSITE" id="PS50123"/>
    </source>
</evidence>
<dbReference type="EMBL" id="JADIMM010000093">
    <property type="protein sequence ID" value="MBO8458192.1"/>
    <property type="molecule type" value="Genomic_DNA"/>
</dbReference>
<dbReference type="Gene3D" id="2.30.30.40">
    <property type="entry name" value="SH3 Domains"/>
    <property type="match status" value="1"/>
</dbReference>
<comment type="caution">
    <text evidence="3">The sequence shown here is derived from an EMBL/GenBank/DDBJ whole genome shotgun (WGS) entry which is preliminary data.</text>
</comment>
<dbReference type="PROSITE" id="PS50851">
    <property type="entry name" value="CHEW"/>
    <property type="match status" value="1"/>
</dbReference>
<evidence type="ECO:0000259" key="2">
    <source>
        <dbReference type="PROSITE" id="PS50851"/>
    </source>
</evidence>
<dbReference type="GO" id="GO:0007165">
    <property type="term" value="P:signal transduction"/>
    <property type="evidence" value="ECO:0007669"/>
    <property type="project" value="InterPro"/>
</dbReference>
<dbReference type="CDD" id="cd00732">
    <property type="entry name" value="CheW"/>
    <property type="match status" value="1"/>
</dbReference>
<dbReference type="AlphaFoldDB" id="A0A9D9N2Q5"/>
<dbReference type="PROSITE" id="PS50123">
    <property type="entry name" value="CHER"/>
    <property type="match status" value="1"/>
</dbReference>
<reference evidence="3" key="1">
    <citation type="submission" date="2020-10" db="EMBL/GenBank/DDBJ databases">
        <authorList>
            <person name="Gilroy R."/>
        </authorList>
    </citation>
    <scope>NUCLEOTIDE SEQUENCE</scope>
    <source>
        <strain evidence="3">10532</strain>
    </source>
</reference>
<dbReference type="GO" id="GO:0005829">
    <property type="term" value="C:cytosol"/>
    <property type="evidence" value="ECO:0007669"/>
    <property type="project" value="TreeGrafter"/>
</dbReference>
<dbReference type="InterPro" id="IPR039315">
    <property type="entry name" value="CheW"/>
</dbReference>
<dbReference type="PRINTS" id="PR00996">
    <property type="entry name" value="CHERMTFRASE"/>
</dbReference>
<dbReference type="Proteomes" id="UP000823638">
    <property type="component" value="Unassembled WGS sequence"/>
</dbReference>
<dbReference type="InterPro" id="IPR029063">
    <property type="entry name" value="SAM-dependent_MTases_sf"/>
</dbReference>
<dbReference type="InterPro" id="IPR002545">
    <property type="entry name" value="CheW-lke_dom"/>
</dbReference>
<dbReference type="PANTHER" id="PTHR22617">
    <property type="entry name" value="CHEMOTAXIS SENSOR HISTIDINE KINASE-RELATED"/>
    <property type="match status" value="1"/>
</dbReference>
<feature type="domain" description="CheR-type methyltransferase" evidence="1">
    <location>
        <begin position="289"/>
        <end position="479"/>
    </location>
</feature>
<feature type="domain" description="CheW-like" evidence="2">
    <location>
        <begin position="30"/>
        <end position="174"/>
    </location>
</feature>
<name>A0A9D9N2Q5_9SPIR</name>
<dbReference type="SUPFAM" id="SSF50341">
    <property type="entry name" value="CheW-like"/>
    <property type="match status" value="1"/>
</dbReference>
<dbReference type="Gene3D" id="2.40.50.180">
    <property type="entry name" value="CheA-289, Domain 4"/>
    <property type="match status" value="1"/>
</dbReference>